<evidence type="ECO:0000313" key="2">
    <source>
        <dbReference type="EMBL" id="KAL3750241.1"/>
    </source>
</evidence>
<feature type="region of interest" description="Disordered" evidence="1">
    <location>
        <begin position="1"/>
        <end position="37"/>
    </location>
</feature>
<name>A0ABD3LEN2_EUCGL</name>
<accession>A0ABD3LEN2</accession>
<dbReference type="EMBL" id="JBJKBG010000002">
    <property type="protein sequence ID" value="KAL3750241.1"/>
    <property type="molecule type" value="Genomic_DNA"/>
</dbReference>
<protein>
    <submittedName>
        <fullName evidence="2">Uncharacterized protein</fullName>
    </submittedName>
</protein>
<proteinExistence type="predicted"/>
<dbReference type="Proteomes" id="UP001634007">
    <property type="component" value="Unassembled WGS sequence"/>
</dbReference>
<reference evidence="2 3" key="1">
    <citation type="submission" date="2024-11" db="EMBL/GenBank/DDBJ databases">
        <title>Chromosome-level genome assembly of Eucalyptus globulus Labill. provides insights into its genome evolution.</title>
        <authorList>
            <person name="Li X."/>
        </authorList>
    </citation>
    <scope>NUCLEOTIDE SEQUENCE [LARGE SCALE GENOMIC DNA]</scope>
    <source>
        <strain evidence="2">CL2024</strain>
        <tissue evidence="2">Fresh tender leaves</tissue>
    </source>
</reference>
<feature type="compositionally biased region" description="Basic and acidic residues" evidence="1">
    <location>
        <begin position="8"/>
        <end position="27"/>
    </location>
</feature>
<organism evidence="2 3">
    <name type="scientific">Eucalyptus globulus</name>
    <name type="common">Tasmanian blue gum</name>
    <dbReference type="NCBI Taxonomy" id="34317"/>
    <lineage>
        <taxon>Eukaryota</taxon>
        <taxon>Viridiplantae</taxon>
        <taxon>Streptophyta</taxon>
        <taxon>Embryophyta</taxon>
        <taxon>Tracheophyta</taxon>
        <taxon>Spermatophyta</taxon>
        <taxon>Magnoliopsida</taxon>
        <taxon>eudicotyledons</taxon>
        <taxon>Gunneridae</taxon>
        <taxon>Pentapetalae</taxon>
        <taxon>rosids</taxon>
        <taxon>malvids</taxon>
        <taxon>Myrtales</taxon>
        <taxon>Myrtaceae</taxon>
        <taxon>Myrtoideae</taxon>
        <taxon>Eucalypteae</taxon>
        <taxon>Eucalyptus</taxon>
    </lineage>
</organism>
<comment type="caution">
    <text evidence="2">The sequence shown here is derived from an EMBL/GenBank/DDBJ whole genome shotgun (WGS) entry which is preliminary data.</text>
</comment>
<sequence>MMIGPDKGGLREGKALRDLRQQTEQNREMPSVKLRRSGFDRPRLRHLSVNTPVHLSDLAELEANRGGGASVDGDSNVCGGRRLDWSRRRRFNREYQEEHSRSWSLDASAKKGPRGSRNLFFARLPLRRKGLVDW</sequence>
<gene>
    <name evidence="2" type="ORF">ACJRO7_011262</name>
</gene>
<evidence type="ECO:0000313" key="3">
    <source>
        <dbReference type="Proteomes" id="UP001634007"/>
    </source>
</evidence>
<dbReference type="AlphaFoldDB" id="A0ABD3LEN2"/>
<keyword evidence="3" id="KW-1185">Reference proteome</keyword>
<evidence type="ECO:0000256" key="1">
    <source>
        <dbReference type="SAM" id="MobiDB-lite"/>
    </source>
</evidence>